<evidence type="ECO:0000259" key="2">
    <source>
        <dbReference type="SMART" id="SM00355"/>
    </source>
</evidence>
<keyword evidence="4" id="KW-1185">Reference proteome</keyword>
<organism evidence="3 4">
    <name type="scientific">Talaromyces stipitatus (strain ATCC 10500 / CBS 375.48 / QM 6759 / NRRL 1006)</name>
    <name type="common">Penicillium stipitatum</name>
    <dbReference type="NCBI Taxonomy" id="441959"/>
    <lineage>
        <taxon>Eukaryota</taxon>
        <taxon>Fungi</taxon>
        <taxon>Dikarya</taxon>
        <taxon>Ascomycota</taxon>
        <taxon>Pezizomycotina</taxon>
        <taxon>Eurotiomycetes</taxon>
        <taxon>Eurotiomycetidae</taxon>
        <taxon>Eurotiales</taxon>
        <taxon>Trichocomaceae</taxon>
        <taxon>Talaromyces</taxon>
        <taxon>Talaromyces sect. Talaromyces</taxon>
    </lineage>
</organism>
<evidence type="ECO:0000313" key="4">
    <source>
        <dbReference type="Proteomes" id="UP000001745"/>
    </source>
</evidence>
<dbReference type="InParanoid" id="B8MN05"/>
<dbReference type="InterPro" id="IPR021842">
    <property type="entry name" value="DUF3435"/>
</dbReference>
<dbReference type="OrthoDB" id="4485682at2759"/>
<name>B8MN05_TALSN</name>
<dbReference type="InterPro" id="IPR013087">
    <property type="entry name" value="Znf_C2H2_type"/>
</dbReference>
<dbReference type="Proteomes" id="UP000001745">
    <property type="component" value="Unassembled WGS sequence"/>
</dbReference>
<dbReference type="eggNOG" id="ENOG502SKQF">
    <property type="taxonomic scope" value="Eukaryota"/>
</dbReference>
<dbReference type="Pfam" id="PF11917">
    <property type="entry name" value="DUF3435"/>
    <property type="match status" value="1"/>
</dbReference>
<protein>
    <submittedName>
        <fullName evidence="3">FluG domain protein</fullName>
    </submittedName>
</protein>
<sequence length="677" mass="79137">MSQAKKMSEDIEFSSWIRLNGEWQKCGYFSWSWSNVQLAMDNFQLAVDNDVCHEATSIFSSNLKPPNYEYWIKNVTLRLIEGFLRWYLNTHNVKYQSGYLVFARYFRIFWCEEMDSLFPYDLRRRMTRACYYPSLVCTTLTDEYELDMGAKTQPPINIDDLLYKTYHIMAHTKVHFATVRCRHQHSCLRKMMSSTSARPGTLVESPGYMRSNDFLKWKDIELYMVKHPENPACQTLLMRVRHRLNKGKRNKGVAPVFTYTERNDNLGLCVIQDILEFAIRDGAFASEYIQKPRDIWRYTDVPNDRLSTPIHFKEEVQEIPVFRRAVKVPEGRWITHPTRALTYKKAQEDEIATSRSDGSKELGSLYKYRKGAAAKLSINVCEGHLDEHTRNIIMGHSRSHTFAYYVQVQDDTQSAFMGTPNRDALIKLATNSSLTRDASVPQRLSDEKKEEIEQLTELSDLKRKRDQLRRHLIAQYQRLHRARGTALYSEFERAQKRPKMSSMEISSSMSETASSRETTRGNRLPSSPTRKALADLEFKNRDVDKISDTELLEDRIRSLEMRLALYDLEVPKELQKQINFREPSPEMASCPEISDTLPLESKSGLECPVCLGRPGLHPRARRYTYARKDTLQRHFETHNLKQKFPKGRLCDYPGCEELFYTLSKYKLHLHTVHKITL</sequence>
<gene>
    <name evidence="3" type="ORF">TSTA_101900</name>
</gene>
<feature type="domain" description="C2H2-type" evidence="2">
    <location>
        <begin position="605"/>
        <end position="638"/>
    </location>
</feature>
<dbReference type="PANTHER" id="PTHR37535:SF4">
    <property type="entry name" value="FLUG DOMAIN-CONTAINING PROTEIN"/>
    <property type="match status" value="1"/>
</dbReference>
<dbReference type="OMA" id="TPIHFKE"/>
<dbReference type="STRING" id="441959.B8MN05"/>
<evidence type="ECO:0000313" key="3">
    <source>
        <dbReference type="EMBL" id="EED13954.1"/>
    </source>
</evidence>
<proteinExistence type="predicted"/>
<dbReference type="GeneID" id="8099235"/>
<accession>B8MN05</accession>
<dbReference type="SMART" id="SM00355">
    <property type="entry name" value="ZnF_C2H2"/>
    <property type="match status" value="2"/>
</dbReference>
<dbReference type="RefSeq" id="XP_002486192.1">
    <property type="nucleotide sequence ID" value="XM_002486147.1"/>
</dbReference>
<dbReference type="PhylomeDB" id="B8MN05"/>
<dbReference type="AlphaFoldDB" id="B8MN05"/>
<feature type="domain" description="C2H2-type" evidence="2">
    <location>
        <begin position="648"/>
        <end position="673"/>
    </location>
</feature>
<dbReference type="VEuPathDB" id="FungiDB:TSTA_101900"/>
<dbReference type="EMBL" id="EQ962658">
    <property type="protein sequence ID" value="EED13954.1"/>
    <property type="molecule type" value="Genomic_DNA"/>
</dbReference>
<feature type="region of interest" description="Disordered" evidence="1">
    <location>
        <begin position="492"/>
        <end position="528"/>
    </location>
</feature>
<dbReference type="HOGENOM" id="CLU_011937_3_0_1"/>
<evidence type="ECO:0000256" key="1">
    <source>
        <dbReference type="SAM" id="MobiDB-lite"/>
    </source>
</evidence>
<dbReference type="PANTHER" id="PTHR37535">
    <property type="entry name" value="FLUG DOMAIN PROTEIN"/>
    <property type="match status" value="1"/>
</dbReference>
<reference evidence="4" key="1">
    <citation type="journal article" date="2015" name="Genome Announc.">
        <title>Genome sequence of the AIDS-associated pathogen Penicillium marneffei (ATCC18224) and its near taxonomic relative Talaromyces stipitatus (ATCC10500).</title>
        <authorList>
            <person name="Nierman W.C."/>
            <person name="Fedorova-Abrams N.D."/>
            <person name="Andrianopoulos A."/>
        </authorList>
    </citation>
    <scope>NUCLEOTIDE SEQUENCE [LARGE SCALE GENOMIC DNA]</scope>
    <source>
        <strain evidence="4">ATCC 10500 / CBS 375.48 / QM 6759 / NRRL 1006</strain>
    </source>
</reference>
<feature type="compositionally biased region" description="Low complexity" evidence="1">
    <location>
        <begin position="500"/>
        <end position="516"/>
    </location>
</feature>